<feature type="compositionally biased region" description="Gly residues" evidence="1">
    <location>
        <begin position="80"/>
        <end position="122"/>
    </location>
</feature>
<feature type="transmembrane region" description="Helical" evidence="2">
    <location>
        <begin position="36"/>
        <end position="59"/>
    </location>
</feature>
<proteinExistence type="predicted"/>
<accession>A0ABU2N5R6</accession>
<protein>
    <submittedName>
        <fullName evidence="3">Uncharacterized protein</fullName>
    </submittedName>
</protein>
<name>A0ABU2N5R6_9PSEU</name>
<keyword evidence="2" id="KW-0472">Membrane</keyword>
<comment type="caution">
    <text evidence="3">The sequence shown here is derived from an EMBL/GenBank/DDBJ whole genome shotgun (WGS) entry which is preliminary data.</text>
</comment>
<organism evidence="3 4">
    <name type="scientific">Pseudonocardia charpentierae</name>
    <dbReference type="NCBI Taxonomy" id="3075545"/>
    <lineage>
        <taxon>Bacteria</taxon>
        <taxon>Bacillati</taxon>
        <taxon>Actinomycetota</taxon>
        <taxon>Actinomycetes</taxon>
        <taxon>Pseudonocardiales</taxon>
        <taxon>Pseudonocardiaceae</taxon>
        <taxon>Pseudonocardia</taxon>
    </lineage>
</organism>
<dbReference type="Proteomes" id="UP001183202">
    <property type="component" value="Unassembled WGS sequence"/>
</dbReference>
<feature type="region of interest" description="Disordered" evidence="1">
    <location>
        <begin position="67"/>
        <end position="122"/>
    </location>
</feature>
<dbReference type="EMBL" id="JAVREJ010000003">
    <property type="protein sequence ID" value="MDT0349281.1"/>
    <property type="molecule type" value="Genomic_DNA"/>
</dbReference>
<gene>
    <name evidence="3" type="ORF">RM445_07050</name>
</gene>
<reference evidence="4" key="1">
    <citation type="submission" date="2023-07" db="EMBL/GenBank/DDBJ databases">
        <title>30 novel species of actinomycetes from the DSMZ collection.</title>
        <authorList>
            <person name="Nouioui I."/>
        </authorList>
    </citation>
    <scope>NUCLEOTIDE SEQUENCE [LARGE SCALE GENOMIC DNA]</scope>
    <source>
        <strain evidence="4">DSM 45834</strain>
    </source>
</reference>
<keyword evidence="4" id="KW-1185">Reference proteome</keyword>
<sequence>MTRTVQGDWTPSEETSSETKTAWLKRPSLGGFPHGAWIGIALASALLLAGTFVLGYTVGHLRTQAALERATPVPPDPSGVGSGGSGSTGGSGGGSGTGTGTGTSTGTGAATGGGGTGGTGTG</sequence>
<evidence type="ECO:0000256" key="1">
    <source>
        <dbReference type="SAM" id="MobiDB-lite"/>
    </source>
</evidence>
<evidence type="ECO:0000256" key="2">
    <source>
        <dbReference type="SAM" id="Phobius"/>
    </source>
</evidence>
<keyword evidence="2" id="KW-0812">Transmembrane</keyword>
<evidence type="ECO:0000313" key="3">
    <source>
        <dbReference type="EMBL" id="MDT0349281.1"/>
    </source>
</evidence>
<evidence type="ECO:0000313" key="4">
    <source>
        <dbReference type="Proteomes" id="UP001183202"/>
    </source>
</evidence>
<dbReference type="RefSeq" id="WP_311555276.1">
    <property type="nucleotide sequence ID" value="NZ_JAVREJ010000003.1"/>
</dbReference>
<keyword evidence="2" id="KW-1133">Transmembrane helix</keyword>
<feature type="region of interest" description="Disordered" evidence="1">
    <location>
        <begin position="1"/>
        <end position="28"/>
    </location>
</feature>